<accession>A0A0C3CH37</accession>
<dbReference type="EMBL" id="KN831777">
    <property type="protein sequence ID" value="KIM42931.1"/>
    <property type="molecule type" value="Genomic_DNA"/>
</dbReference>
<protein>
    <submittedName>
        <fullName evidence="2">Uncharacterized protein</fullName>
    </submittedName>
</protein>
<dbReference type="HOGENOM" id="CLU_106405_0_0_1"/>
<reference evidence="2 3" key="1">
    <citation type="submission" date="2014-04" db="EMBL/GenBank/DDBJ databases">
        <authorList>
            <consortium name="DOE Joint Genome Institute"/>
            <person name="Kuo A."/>
            <person name="Gay G."/>
            <person name="Dore J."/>
            <person name="Kohler A."/>
            <person name="Nagy L.G."/>
            <person name="Floudas D."/>
            <person name="Copeland A."/>
            <person name="Barry K.W."/>
            <person name="Cichocki N."/>
            <person name="Veneault-Fourrey C."/>
            <person name="LaButti K."/>
            <person name="Lindquist E.A."/>
            <person name="Lipzen A."/>
            <person name="Lundell T."/>
            <person name="Morin E."/>
            <person name="Murat C."/>
            <person name="Sun H."/>
            <person name="Tunlid A."/>
            <person name="Henrissat B."/>
            <person name="Grigoriev I.V."/>
            <person name="Hibbett D.S."/>
            <person name="Martin F."/>
            <person name="Nordberg H.P."/>
            <person name="Cantor M.N."/>
            <person name="Hua S.X."/>
        </authorList>
    </citation>
    <scope>NUCLEOTIDE SEQUENCE [LARGE SCALE GENOMIC DNA]</scope>
    <source>
        <strain evidence="3">h7</strain>
    </source>
</reference>
<keyword evidence="1" id="KW-1133">Transmembrane helix</keyword>
<gene>
    <name evidence="2" type="ORF">M413DRAFT_26892</name>
</gene>
<evidence type="ECO:0000256" key="1">
    <source>
        <dbReference type="SAM" id="Phobius"/>
    </source>
</evidence>
<dbReference type="Proteomes" id="UP000053424">
    <property type="component" value="Unassembled WGS sequence"/>
</dbReference>
<feature type="transmembrane region" description="Helical" evidence="1">
    <location>
        <begin position="184"/>
        <end position="205"/>
    </location>
</feature>
<dbReference type="AlphaFoldDB" id="A0A0C3CH37"/>
<dbReference type="OrthoDB" id="3030369at2759"/>
<evidence type="ECO:0000313" key="2">
    <source>
        <dbReference type="EMBL" id="KIM42931.1"/>
    </source>
</evidence>
<proteinExistence type="predicted"/>
<keyword evidence="1" id="KW-0812">Transmembrane</keyword>
<reference evidence="3" key="2">
    <citation type="submission" date="2015-01" db="EMBL/GenBank/DDBJ databases">
        <title>Evolutionary Origins and Diversification of the Mycorrhizal Mutualists.</title>
        <authorList>
            <consortium name="DOE Joint Genome Institute"/>
            <consortium name="Mycorrhizal Genomics Consortium"/>
            <person name="Kohler A."/>
            <person name="Kuo A."/>
            <person name="Nagy L.G."/>
            <person name="Floudas D."/>
            <person name="Copeland A."/>
            <person name="Barry K.W."/>
            <person name="Cichocki N."/>
            <person name="Veneault-Fourrey C."/>
            <person name="LaButti K."/>
            <person name="Lindquist E.A."/>
            <person name="Lipzen A."/>
            <person name="Lundell T."/>
            <person name="Morin E."/>
            <person name="Murat C."/>
            <person name="Riley R."/>
            <person name="Ohm R."/>
            <person name="Sun H."/>
            <person name="Tunlid A."/>
            <person name="Henrissat B."/>
            <person name="Grigoriev I.V."/>
            <person name="Hibbett D.S."/>
            <person name="Martin F."/>
        </authorList>
    </citation>
    <scope>NUCLEOTIDE SEQUENCE [LARGE SCALE GENOMIC DNA]</scope>
    <source>
        <strain evidence="3">h7</strain>
    </source>
</reference>
<keyword evidence="1" id="KW-0472">Membrane</keyword>
<keyword evidence="3" id="KW-1185">Reference proteome</keyword>
<sequence>MASQARSPSDLLVRIDLERRASFAARQTGGGTGIPQVPSQCQSICNPVNTVISAGCTPSSCCQASFEMAYFNCFLCVGQASGLTDYTEIQTVLDEVVNECALIGNDLPKLTFPGQNPNRTLSAVPNLPSSTGTASTSRVSQTTVTSVNITPAPYQSTVSAIPTTSNTPSTSSVSSLGVRSAQGGMLGVVLASAVVMMVLVELFCLG</sequence>
<organism evidence="2 3">
    <name type="scientific">Hebeloma cylindrosporum</name>
    <dbReference type="NCBI Taxonomy" id="76867"/>
    <lineage>
        <taxon>Eukaryota</taxon>
        <taxon>Fungi</taxon>
        <taxon>Dikarya</taxon>
        <taxon>Basidiomycota</taxon>
        <taxon>Agaricomycotina</taxon>
        <taxon>Agaricomycetes</taxon>
        <taxon>Agaricomycetidae</taxon>
        <taxon>Agaricales</taxon>
        <taxon>Agaricineae</taxon>
        <taxon>Hymenogastraceae</taxon>
        <taxon>Hebeloma</taxon>
    </lineage>
</organism>
<evidence type="ECO:0000313" key="3">
    <source>
        <dbReference type="Proteomes" id="UP000053424"/>
    </source>
</evidence>
<name>A0A0C3CH37_HEBCY</name>